<evidence type="ECO:0000313" key="1">
    <source>
        <dbReference type="EMBL" id="GEL47384.1"/>
    </source>
</evidence>
<dbReference type="AlphaFoldDB" id="A0A511FFL4"/>
<comment type="caution">
    <text evidence="1">The sequence shown here is derived from an EMBL/GenBank/DDBJ whole genome shotgun (WGS) entry which is preliminary data.</text>
</comment>
<evidence type="ECO:0000313" key="2">
    <source>
        <dbReference type="EMBL" id="MBB5475081.1"/>
    </source>
</evidence>
<proteinExistence type="predicted"/>
<dbReference type="EMBL" id="BJVQ01000036">
    <property type="protein sequence ID" value="GEL47384.1"/>
    <property type="molecule type" value="Genomic_DNA"/>
</dbReference>
<accession>A0A511FFL4</accession>
<sequence length="137" mass="15197">MDPTEVVLHRVRVAHLRWRLAALDHARAVVAALEAGADLAELVPDAEVQPDAELPWVADGAVNIAVPAGFDGASVRELGERYAVGELSEDQLCSQLTHWRARHGVDARELRQEVGLLLVDELIDEPLYRRLQEPRVE</sequence>
<dbReference type="RefSeq" id="WP_146838438.1">
    <property type="nucleotide sequence ID" value="NZ_BJVQ01000036.1"/>
</dbReference>
<reference evidence="2 4" key="2">
    <citation type="submission" date="2020-08" db="EMBL/GenBank/DDBJ databases">
        <title>Sequencing the genomes of 1000 actinobacteria strains.</title>
        <authorList>
            <person name="Klenk H.-P."/>
        </authorList>
    </citation>
    <scope>NUCLEOTIDE SEQUENCE [LARGE SCALE GENOMIC DNA]</scope>
    <source>
        <strain evidence="2 4">DSM 9581</strain>
    </source>
</reference>
<name>A0A511FFL4_9CELL</name>
<dbReference type="Proteomes" id="UP000564629">
    <property type="component" value="Unassembled WGS sequence"/>
</dbReference>
<reference evidence="1 3" key="1">
    <citation type="submission" date="2019-07" db="EMBL/GenBank/DDBJ databases">
        <title>Whole genome shotgun sequence of Cellulomonas hominis NBRC 16055.</title>
        <authorList>
            <person name="Hosoyama A."/>
            <person name="Uohara A."/>
            <person name="Ohji S."/>
            <person name="Ichikawa N."/>
        </authorList>
    </citation>
    <scope>NUCLEOTIDE SEQUENCE [LARGE SCALE GENOMIC DNA]</scope>
    <source>
        <strain evidence="1 3">NBRC 16055</strain>
    </source>
</reference>
<evidence type="ECO:0000313" key="4">
    <source>
        <dbReference type="Proteomes" id="UP000564629"/>
    </source>
</evidence>
<organism evidence="1 3">
    <name type="scientific">Cellulomonas hominis</name>
    <dbReference type="NCBI Taxonomy" id="156981"/>
    <lineage>
        <taxon>Bacteria</taxon>
        <taxon>Bacillati</taxon>
        <taxon>Actinomycetota</taxon>
        <taxon>Actinomycetes</taxon>
        <taxon>Micrococcales</taxon>
        <taxon>Cellulomonadaceae</taxon>
        <taxon>Cellulomonas</taxon>
    </lineage>
</organism>
<protein>
    <submittedName>
        <fullName evidence="1">Uncharacterized protein</fullName>
    </submittedName>
</protein>
<gene>
    <name evidence="1" type="ORF">CHO01_25000</name>
    <name evidence="2" type="ORF">HNR08_003817</name>
</gene>
<dbReference type="Proteomes" id="UP000321723">
    <property type="component" value="Unassembled WGS sequence"/>
</dbReference>
<dbReference type="OrthoDB" id="4458215at2"/>
<dbReference type="EMBL" id="JACHDN010000001">
    <property type="protein sequence ID" value="MBB5475081.1"/>
    <property type="molecule type" value="Genomic_DNA"/>
</dbReference>
<keyword evidence="3" id="KW-1185">Reference proteome</keyword>
<evidence type="ECO:0000313" key="3">
    <source>
        <dbReference type="Proteomes" id="UP000321723"/>
    </source>
</evidence>